<dbReference type="AlphaFoldDB" id="A0A0D5BUL9"/>
<dbReference type="SMART" id="SM00387">
    <property type="entry name" value="HATPase_c"/>
    <property type="match status" value="1"/>
</dbReference>
<evidence type="ECO:0000256" key="5">
    <source>
        <dbReference type="ARBA" id="ARBA00022741"/>
    </source>
</evidence>
<dbReference type="InterPro" id="IPR011712">
    <property type="entry name" value="Sig_transdc_His_kin_sub3_dim/P"/>
</dbReference>
<dbReference type="SUPFAM" id="SSF55874">
    <property type="entry name" value="ATPase domain of HSP90 chaperone/DNA topoisomerase II/histidine kinase"/>
    <property type="match status" value="1"/>
</dbReference>
<name>A0A0D5BUL9_9ACTN</name>
<evidence type="ECO:0000259" key="10">
    <source>
        <dbReference type="SMART" id="SM00387"/>
    </source>
</evidence>
<feature type="domain" description="Histidine kinase/HSP90-like ATPase" evidence="10">
    <location>
        <begin position="304"/>
        <end position="401"/>
    </location>
</feature>
<evidence type="ECO:0000256" key="8">
    <source>
        <dbReference type="ARBA" id="ARBA00023012"/>
    </source>
</evidence>
<feature type="transmembrane region" description="Helical" evidence="9">
    <location>
        <begin position="146"/>
        <end position="167"/>
    </location>
</feature>
<keyword evidence="6" id="KW-0418">Kinase</keyword>
<keyword evidence="7" id="KW-0067">ATP-binding</keyword>
<dbReference type="EC" id="2.7.13.3" evidence="2"/>
<feature type="transmembrane region" description="Helical" evidence="9">
    <location>
        <begin position="109"/>
        <end position="134"/>
    </location>
</feature>
<evidence type="ECO:0000256" key="2">
    <source>
        <dbReference type="ARBA" id="ARBA00012438"/>
    </source>
</evidence>
<dbReference type="GO" id="GO:0000155">
    <property type="term" value="F:phosphorelay sensor kinase activity"/>
    <property type="evidence" value="ECO:0007669"/>
    <property type="project" value="InterPro"/>
</dbReference>
<dbReference type="GO" id="GO:0016020">
    <property type="term" value="C:membrane"/>
    <property type="evidence" value="ECO:0007669"/>
    <property type="project" value="InterPro"/>
</dbReference>
<evidence type="ECO:0000256" key="7">
    <source>
        <dbReference type="ARBA" id="ARBA00022840"/>
    </source>
</evidence>
<keyword evidence="9" id="KW-0472">Membrane</keyword>
<dbReference type="InterPro" id="IPR003594">
    <property type="entry name" value="HATPase_dom"/>
</dbReference>
<accession>A0A0D5BUL9</accession>
<evidence type="ECO:0000256" key="1">
    <source>
        <dbReference type="ARBA" id="ARBA00000085"/>
    </source>
</evidence>
<proteinExistence type="predicted"/>
<dbReference type="GO" id="GO:0005524">
    <property type="term" value="F:ATP binding"/>
    <property type="evidence" value="ECO:0007669"/>
    <property type="project" value="UniProtKB-KW"/>
</dbReference>
<dbReference type="InterPro" id="IPR050482">
    <property type="entry name" value="Sensor_HK_TwoCompSys"/>
</dbReference>
<sequence>METMGAVGYPAARERDRALAVLRDWALAVGGAGAGAVTALVGTAFLLAAGVAAVPAAPALAWRPARAALGRALGACSRPLVAIERRRLARLFGTEIAVRPGTARSVGYLAARAPVGLFGGLVLLVFPAGAYLAVSPLEVLDGNSEGIVPAGLVLMYLSVQGTVGLVGTERWLARRLLGPSRQDLMERRIGELTASRAAVVAAVDGERRRIERDLHDGVQQRLVVLGMALGRARRDPGSAKGRELIAQAHEEARGALGDLREVAWRVYPTALAEAGLHAALSGLAERAAVPVALDYTLDRGPGSAVETGAYFVVAEAVTNAVKHSGADSITVAVGTADRGGGGAPARRVVRVRVADNGRGGADPAGTGLAGLAGRAAALDGCLRVDSPPGGPTEITAEFPCA</sequence>
<dbReference type="InterPro" id="IPR036890">
    <property type="entry name" value="HATPase_C_sf"/>
</dbReference>
<dbReference type="PANTHER" id="PTHR24421">
    <property type="entry name" value="NITRATE/NITRITE SENSOR PROTEIN NARX-RELATED"/>
    <property type="match status" value="1"/>
</dbReference>
<dbReference type="Gene3D" id="1.20.5.1930">
    <property type="match status" value="1"/>
</dbReference>
<reference evidence="11" key="1">
    <citation type="journal article" date="2015" name="ChemBioChem">
        <title>Characterization of the Nocardiopsin Biosynthetic Gene Cluster Reveals Similarities to and Differences from the Rapamycin and FK-506 Pathways.</title>
        <authorList>
            <person name="Bis D.M."/>
            <person name="Ban Y.H."/>
            <person name="James E.D."/>
            <person name="Alqahtani N."/>
            <person name="Viswanathan R."/>
            <person name="Lane A.L."/>
        </authorList>
    </citation>
    <scope>NUCLEOTIDE SEQUENCE</scope>
    <source>
        <strain evidence="11">CMB-M0232</strain>
    </source>
</reference>
<comment type="catalytic activity">
    <reaction evidence="1">
        <text>ATP + protein L-histidine = ADP + protein N-phospho-L-histidine.</text>
        <dbReference type="EC" id="2.7.13.3"/>
    </reaction>
</comment>
<evidence type="ECO:0000256" key="6">
    <source>
        <dbReference type="ARBA" id="ARBA00022777"/>
    </source>
</evidence>
<dbReference type="EMBL" id="KP339942">
    <property type="protein sequence ID" value="AJW65420.1"/>
    <property type="molecule type" value="Genomic_DNA"/>
</dbReference>
<organism evidence="11">
    <name type="scientific">Nocardiopsis sp. CMB-M0232</name>
    <dbReference type="NCBI Taxonomy" id="1231934"/>
    <lineage>
        <taxon>Bacteria</taxon>
        <taxon>Bacillati</taxon>
        <taxon>Actinomycetota</taxon>
        <taxon>Actinomycetes</taxon>
        <taxon>Streptosporangiales</taxon>
        <taxon>Nocardiopsidaceae</taxon>
        <taxon>Nocardiopsis</taxon>
    </lineage>
</organism>
<keyword evidence="8" id="KW-0902">Two-component regulatory system</keyword>
<protein>
    <recommendedName>
        <fullName evidence="2">histidine kinase</fullName>
        <ecNumber evidence="2">2.7.13.3</ecNumber>
    </recommendedName>
</protein>
<keyword evidence="3" id="KW-0597">Phosphoprotein</keyword>
<dbReference type="GO" id="GO:0046983">
    <property type="term" value="F:protein dimerization activity"/>
    <property type="evidence" value="ECO:0007669"/>
    <property type="project" value="InterPro"/>
</dbReference>
<dbReference type="Pfam" id="PF02518">
    <property type="entry name" value="HATPase_c"/>
    <property type="match status" value="1"/>
</dbReference>
<dbReference type="Pfam" id="PF07730">
    <property type="entry name" value="HisKA_3"/>
    <property type="match status" value="1"/>
</dbReference>
<keyword evidence="9" id="KW-1133">Transmembrane helix</keyword>
<evidence type="ECO:0000256" key="3">
    <source>
        <dbReference type="ARBA" id="ARBA00022553"/>
    </source>
</evidence>
<dbReference type="PANTHER" id="PTHR24421:SF10">
    <property type="entry name" value="NITRATE_NITRITE SENSOR PROTEIN NARQ"/>
    <property type="match status" value="1"/>
</dbReference>
<dbReference type="Gene3D" id="3.30.565.10">
    <property type="entry name" value="Histidine kinase-like ATPase, C-terminal domain"/>
    <property type="match status" value="1"/>
</dbReference>
<keyword evidence="5" id="KW-0547">Nucleotide-binding</keyword>
<feature type="transmembrane region" description="Helical" evidence="9">
    <location>
        <begin position="25"/>
        <end position="54"/>
    </location>
</feature>
<evidence type="ECO:0000313" key="11">
    <source>
        <dbReference type="EMBL" id="AJW65420.1"/>
    </source>
</evidence>
<keyword evidence="9" id="KW-0812">Transmembrane</keyword>
<keyword evidence="4" id="KW-0808">Transferase</keyword>
<evidence type="ECO:0000256" key="4">
    <source>
        <dbReference type="ARBA" id="ARBA00022679"/>
    </source>
</evidence>
<evidence type="ECO:0000256" key="9">
    <source>
        <dbReference type="SAM" id="Phobius"/>
    </source>
</evidence>